<dbReference type="AlphaFoldDB" id="A0A174Y1A3"/>
<feature type="compositionally biased region" description="Acidic residues" evidence="1">
    <location>
        <begin position="48"/>
        <end position="61"/>
    </location>
</feature>
<gene>
    <name evidence="3" type="ORF">ERS852502_01973</name>
</gene>
<keyword evidence="2" id="KW-1133">Transmembrane helix</keyword>
<feature type="transmembrane region" description="Helical" evidence="2">
    <location>
        <begin position="7"/>
        <end position="26"/>
    </location>
</feature>
<evidence type="ECO:0000313" key="3">
    <source>
        <dbReference type="EMBL" id="CUQ89424.1"/>
    </source>
</evidence>
<accession>A0A174Y1A3</accession>
<organism evidence="3 4">
    <name type="scientific">[Ruminococcus] torques</name>
    <dbReference type="NCBI Taxonomy" id="33039"/>
    <lineage>
        <taxon>Bacteria</taxon>
        <taxon>Bacillati</taxon>
        <taxon>Bacillota</taxon>
        <taxon>Clostridia</taxon>
        <taxon>Lachnospirales</taxon>
        <taxon>Lachnospiraceae</taxon>
        <taxon>Mediterraneibacter</taxon>
    </lineage>
</organism>
<name>A0A174Y1A3_9FIRM</name>
<keyword evidence="2" id="KW-0812">Transmembrane</keyword>
<evidence type="ECO:0000256" key="2">
    <source>
        <dbReference type="SAM" id="Phobius"/>
    </source>
</evidence>
<dbReference type="RefSeq" id="WP_020436984.1">
    <property type="nucleotide sequence ID" value="NZ_CZBX01000008.1"/>
</dbReference>
<proteinExistence type="predicted"/>
<keyword evidence="2" id="KW-0472">Membrane</keyword>
<sequence>MKKLIKWIVGLGTVGTAIGLLAVRLIKKSKSTSSDIKADSTNSNKEETDSDTFDLDQDLEPTQERSYVSLQAAQPDDLTEKSDVDSADSSEVETQPAVSDESNDTIAENE</sequence>
<evidence type="ECO:0000256" key="1">
    <source>
        <dbReference type="SAM" id="MobiDB-lite"/>
    </source>
</evidence>
<reference evidence="3 4" key="1">
    <citation type="submission" date="2015-09" db="EMBL/GenBank/DDBJ databases">
        <authorList>
            <consortium name="Pathogen Informatics"/>
        </authorList>
    </citation>
    <scope>NUCLEOTIDE SEQUENCE [LARGE SCALE GENOMIC DNA]</scope>
    <source>
        <strain evidence="3 4">2789STDY5834889</strain>
    </source>
</reference>
<evidence type="ECO:0000313" key="4">
    <source>
        <dbReference type="Proteomes" id="UP000078383"/>
    </source>
</evidence>
<feature type="compositionally biased region" description="Acidic residues" evidence="1">
    <location>
        <begin position="101"/>
        <end position="110"/>
    </location>
</feature>
<feature type="compositionally biased region" description="Low complexity" evidence="1">
    <location>
        <begin position="31"/>
        <end position="41"/>
    </location>
</feature>
<dbReference type="EMBL" id="CZBX01000008">
    <property type="protein sequence ID" value="CUQ89424.1"/>
    <property type="molecule type" value="Genomic_DNA"/>
</dbReference>
<dbReference type="Proteomes" id="UP000078383">
    <property type="component" value="Unassembled WGS sequence"/>
</dbReference>
<protein>
    <submittedName>
        <fullName evidence="3">Uncharacterized protein</fullName>
    </submittedName>
</protein>
<feature type="region of interest" description="Disordered" evidence="1">
    <location>
        <begin position="29"/>
        <end position="110"/>
    </location>
</feature>